<feature type="region of interest" description="Disordered" evidence="1">
    <location>
        <begin position="1"/>
        <end position="25"/>
    </location>
</feature>
<organism evidence="3 4">
    <name type="scientific">Cylindrotheca closterium</name>
    <dbReference type="NCBI Taxonomy" id="2856"/>
    <lineage>
        <taxon>Eukaryota</taxon>
        <taxon>Sar</taxon>
        <taxon>Stramenopiles</taxon>
        <taxon>Ochrophyta</taxon>
        <taxon>Bacillariophyta</taxon>
        <taxon>Bacillariophyceae</taxon>
        <taxon>Bacillariophycidae</taxon>
        <taxon>Bacillariales</taxon>
        <taxon>Bacillariaceae</taxon>
        <taxon>Cylindrotheca</taxon>
    </lineage>
</organism>
<proteinExistence type="predicted"/>
<feature type="region of interest" description="Disordered" evidence="1">
    <location>
        <begin position="192"/>
        <end position="232"/>
    </location>
</feature>
<evidence type="ECO:0000256" key="1">
    <source>
        <dbReference type="SAM" id="MobiDB-lite"/>
    </source>
</evidence>
<feature type="transmembrane region" description="Helical" evidence="2">
    <location>
        <begin position="32"/>
        <end position="54"/>
    </location>
</feature>
<dbReference type="EMBL" id="CAKOGP040001847">
    <property type="protein sequence ID" value="CAJ1953870.1"/>
    <property type="molecule type" value="Genomic_DNA"/>
</dbReference>
<protein>
    <submittedName>
        <fullName evidence="3">Uncharacterized protein</fullName>
    </submittedName>
</protein>
<gene>
    <name evidence="3" type="ORF">CYCCA115_LOCUS14467</name>
</gene>
<feature type="compositionally biased region" description="Basic and acidic residues" evidence="1">
    <location>
        <begin position="193"/>
        <end position="203"/>
    </location>
</feature>
<evidence type="ECO:0000313" key="4">
    <source>
        <dbReference type="Proteomes" id="UP001295423"/>
    </source>
</evidence>
<dbReference type="AlphaFoldDB" id="A0AAD2JIE8"/>
<feature type="transmembrane region" description="Helical" evidence="2">
    <location>
        <begin position="165"/>
        <end position="185"/>
    </location>
</feature>
<keyword evidence="2" id="KW-0812">Transmembrane</keyword>
<sequence>MPQYSLLGLTPSGAGNKNSSKAKRPRPISKRAFLFGLGTSLYAIAGLMDLVSYWSNVNDEEDDELNDSLTENATPIAALAAFLYILMSILTLSVTPSALTTSRQHHHHHNKRKHPWWQKLLEDHLEVRAEYTLQVLFLIGSILLFGAEELKTHKLMRSLRKQQRASQYCFVGSLHLFWLSTYGLYKIIPNSDSESHDKKKTAEDEPELEQQQQQQQQQEEESTTTTPANTEGSLEKCGRLLLIMGTTIELSLIYVEYFSQAKISTSTILMGTFCSALFWWTNALLVCMKERYYYPDHLLIGLDKNDGNIVDFSFEDAMNLPDRLRQRLQAHRRHVTHIRVV</sequence>
<evidence type="ECO:0000256" key="2">
    <source>
        <dbReference type="SAM" id="Phobius"/>
    </source>
</evidence>
<dbReference type="Proteomes" id="UP001295423">
    <property type="component" value="Unassembled WGS sequence"/>
</dbReference>
<comment type="caution">
    <text evidence="3">The sequence shown here is derived from an EMBL/GenBank/DDBJ whole genome shotgun (WGS) entry which is preliminary data.</text>
</comment>
<keyword evidence="4" id="KW-1185">Reference proteome</keyword>
<reference evidence="3" key="1">
    <citation type="submission" date="2023-08" db="EMBL/GenBank/DDBJ databases">
        <authorList>
            <person name="Audoor S."/>
            <person name="Bilcke G."/>
        </authorList>
    </citation>
    <scope>NUCLEOTIDE SEQUENCE</scope>
</reference>
<feature type="transmembrane region" description="Helical" evidence="2">
    <location>
        <begin position="263"/>
        <end position="285"/>
    </location>
</feature>
<accession>A0AAD2JIE8</accession>
<keyword evidence="2" id="KW-0472">Membrane</keyword>
<feature type="transmembrane region" description="Helical" evidence="2">
    <location>
        <begin position="74"/>
        <end position="94"/>
    </location>
</feature>
<feature type="compositionally biased region" description="Polar residues" evidence="1">
    <location>
        <begin position="223"/>
        <end position="232"/>
    </location>
</feature>
<evidence type="ECO:0000313" key="3">
    <source>
        <dbReference type="EMBL" id="CAJ1953870.1"/>
    </source>
</evidence>
<keyword evidence="2" id="KW-1133">Transmembrane helix</keyword>
<name>A0AAD2JIE8_9STRA</name>